<feature type="domain" description="Metallo-beta-lactamase" evidence="2">
    <location>
        <begin position="24"/>
        <end position="220"/>
    </location>
</feature>
<dbReference type="InterPro" id="IPR036866">
    <property type="entry name" value="RibonucZ/Hydroxyglut_hydro"/>
</dbReference>
<dbReference type="InterPro" id="IPR050114">
    <property type="entry name" value="UPF0173_UPF0282_UlaG_hydrolase"/>
</dbReference>
<keyword evidence="1 3" id="KW-0378">Hydrolase</keyword>
<accession>A0A4V5UZW0</accession>
<dbReference type="RefSeq" id="WP_137250450.1">
    <property type="nucleotide sequence ID" value="NZ_SZQA01000035.1"/>
</dbReference>
<dbReference type="GO" id="GO:0016787">
    <property type="term" value="F:hydrolase activity"/>
    <property type="evidence" value="ECO:0007669"/>
    <property type="project" value="UniProtKB-KW"/>
</dbReference>
<comment type="caution">
    <text evidence="3">The sequence shown here is derived from an EMBL/GenBank/DDBJ whole genome shotgun (WGS) entry which is preliminary data.</text>
</comment>
<sequence length="257" mass="27608">MERKTCTVRLVGGPTALLEIGGLRLLTDPAFDAPGPIASGTRTLIKTTGPAVSREELGDLDIILLSHDQHADNLDRAGRALLDEVPEVLTTPEAAERLGEDITGLHPWDHLTFERPDGGSLRITWVPGRHGPPGTEDLTGPVTGFVLTAFDLPAIYVSGDNASLEATREITERLGPMDAGVFFAGAARTPLLDGFLTFTAEEVVEATLITGAEVVIPVHMEGWQHFTEGPADLLDAFEKYELADRLHLLEPGQSTSF</sequence>
<keyword evidence="4" id="KW-1185">Reference proteome</keyword>
<gene>
    <name evidence="3" type="ORF">FDA94_30170</name>
</gene>
<dbReference type="EMBL" id="SZQA01000035">
    <property type="protein sequence ID" value="TKK84403.1"/>
    <property type="molecule type" value="Genomic_DNA"/>
</dbReference>
<dbReference type="PANTHER" id="PTHR43546:SF9">
    <property type="entry name" value="L-ASCORBATE-6-PHOSPHATE LACTONASE ULAG-RELATED"/>
    <property type="match status" value="1"/>
</dbReference>
<dbReference type="SUPFAM" id="SSF56281">
    <property type="entry name" value="Metallo-hydrolase/oxidoreductase"/>
    <property type="match status" value="1"/>
</dbReference>
<evidence type="ECO:0000259" key="2">
    <source>
        <dbReference type="Pfam" id="PF12706"/>
    </source>
</evidence>
<protein>
    <submittedName>
        <fullName evidence="3">MBL fold metallo-hydrolase</fullName>
    </submittedName>
</protein>
<dbReference type="PANTHER" id="PTHR43546">
    <property type="entry name" value="UPF0173 METAL-DEPENDENT HYDROLASE MJ1163-RELATED"/>
    <property type="match status" value="1"/>
</dbReference>
<name>A0A4V5UZW0_9ACTN</name>
<evidence type="ECO:0000256" key="1">
    <source>
        <dbReference type="ARBA" id="ARBA00022801"/>
    </source>
</evidence>
<dbReference type="OrthoDB" id="3204284at2"/>
<dbReference type="AlphaFoldDB" id="A0A4V5UZW0"/>
<dbReference type="Pfam" id="PF12706">
    <property type="entry name" value="Lactamase_B_2"/>
    <property type="match status" value="1"/>
</dbReference>
<evidence type="ECO:0000313" key="4">
    <source>
        <dbReference type="Proteomes" id="UP000308705"/>
    </source>
</evidence>
<proteinExistence type="predicted"/>
<dbReference type="Proteomes" id="UP000308705">
    <property type="component" value="Unassembled WGS sequence"/>
</dbReference>
<organism evidence="3 4">
    <name type="scientific">Herbidospora galbida</name>
    <dbReference type="NCBI Taxonomy" id="2575442"/>
    <lineage>
        <taxon>Bacteria</taxon>
        <taxon>Bacillati</taxon>
        <taxon>Actinomycetota</taxon>
        <taxon>Actinomycetes</taxon>
        <taxon>Streptosporangiales</taxon>
        <taxon>Streptosporangiaceae</taxon>
        <taxon>Herbidospora</taxon>
    </lineage>
</organism>
<evidence type="ECO:0000313" key="3">
    <source>
        <dbReference type="EMBL" id="TKK84403.1"/>
    </source>
</evidence>
<reference evidence="3 4" key="1">
    <citation type="submission" date="2019-04" db="EMBL/GenBank/DDBJ databases">
        <title>Herbidospora sp. NEAU-GS14.nov., a novel actinomycete isolated from soil.</title>
        <authorList>
            <person name="Han L."/>
        </authorList>
    </citation>
    <scope>NUCLEOTIDE SEQUENCE [LARGE SCALE GENOMIC DNA]</scope>
    <source>
        <strain evidence="3 4">NEAU-GS14</strain>
    </source>
</reference>
<dbReference type="Gene3D" id="3.60.15.10">
    <property type="entry name" value="Ribonuclease Z/Hydroxyacylglutathione hydrolase-like"/>
    <property type="match status" value="1"/>
</dbReference>
<dbReference type="InterPro" id="IPR001279">
    <property type="entry name" value="Metallo-B-lactamas"/>
</dbReference>